<evidence type="ECO:0000256" key="2">
    <source>
        <dbReference type="ARBA" id="ARBA00006574"/>
    </source>
</evidence>
<evidence type="ECO:0000256" key="5">
    <source>
        <dbReference type="ARBA" id="ARBA00022989"/>
    </source>
</evidence>
<protein>
    <recommendedName>
        <fullName evidence="11">MLO-like protein</fullName>
    </recommendedName>
</protein>
<dbReference type="PANTHER" id="PTHR31942">
    <property type="entry name" value="MLO-LIKE PROTEIN 1"/>
    <property type="match status" value="1"/>
</dbReference>
<comment type="similarity">
    <text evidence="2">Belongs to the MLO family.</text>
</comment>
<gene>
    <name evidence="9" type="ORF">RJ639_047712</name>
</gene>
<dbReference type="Pfam" id="PF03094">
    <property type="entry name" value="Mlo"/>
    <property type="match status" value="2"/>
</dbReference>
<evidence type="ECO:0008006" key="11">
    <source>
        <dbReference type="Google" id="ProtNLM"/>
    </source>
</evidence>
<keyword evidence="4" id="KW-0611">Plant defense</keyword>
<comment type="subcellular location">
    <subcellularLocation>
        <location evidence="1">Membrane</location>
        <topology evidence="1">Multi-pass membrane protein</topology>
    </subcellularLocation>
</comment>
<evidence type="ECO:0000256" key="8">
    <source>
        <dbReference type="SAM" id="Phobius"/>
    </source>
</evidence>
<reference evidence="9" key="1">
    <citation type="submission" date="2022-12" db="EMBL/GenBank/DDBJ databases">
        <title>Draft genome assemblies for two species of Escallonia (Escalloniales).</title>
        <authorList>
            <person name="Chanderbali A."/>
            <person name="Dervinis C."/>
            <person name="Anghel I."/>
            <person name="Soltis D."/>
            <person name="Soltis P."/>
            <person name="Zapata F."/>
        </authorList>
    </citation>
    <scope>NUCLEOTIDE SEQUENCE</scope>
    <source>
        <strain evidence="9">UCBG64.0493</strain>
        <tissue evidence="9">Leaf</tissue>
    </source>
</reference>
<dbReference type="EMBL" id="JAVXUP010000823">
    <property type="protein sequence ID" value="KAK3020272.1"/>
    <property type="molecule type" value="Genomic_DNA"/>
</dbReference>
<dbReference type="GO" id="GO:0016020">
    <property type="term" value="C:membrane"/>
    <property type="evidence" value="ECO:0007669"/>
    <property type="project" value="UniProtKB-SubCell"/>
</dbReference>
<dbReference type="Proteomes" id="UP001188597">
    <property type="component" value="Unassembled WGS sequence"/>
</dbReference>
<keyword evidence="3 8" id="KW-0812">Transmembrane</keyword>
<keyword evidence="5 8" id="KW-1133">Transmembrane helix</keyword>
<organism evidence="9 10">
    <name type="scientific">Escallonia herrerae</name>
    <dbReference type="NCBI Taxonomy" id="1293975"/>
    <lineage>
        <taxon>Eukaryota</taxon>
        <taxon>Viridiplantae</taxon>
        <taxon>Streptophyta</taxon>
        <taxon>Embryophyta</taxon>
        <taxon>Tracheophyta</taxon>
        <taxon>Spermatophyta</taxon>
        <taxon>Magnoliopsida</taxon>
        <taxon>eudicotyledons</taxon>
        <taxon>Gunneridae</taxon>
        <taxon>Pentapetalae</taxon>
        <taxon>asterids</taxon>
        <taxon>campanulids</taxon>
        <taxon>Escalloniales</taxon>
        <taxon>Escalloniaceae</taxon>
        <taxon>Escallonia</taxon>
    </lineage>
</organism>
<dbReference type="AlphaFoldDB" id="A0AA88W5J9"/>
<evidence type="ECO:0000313" key="9">
    <source>
        <dbReference type="EMBL" id="KAK3020272.1"/>
    </source>
</evidence>
<comment type="caution">
    <text evidence="9">The sequence shown here is derived from an EMBL/GenBank/DDBJ whole genome shotgun (WGS) entry which is preliminary data.</text>
</comment>
<name>A0AA88W5J9_9ASTE</name>
<dbReference type="InterPro" id="IPR004326">
    <property type="entry name" value="Mlo"/>
</dbReference>
<feature type="transmembrane region" description="Helical" evidence="8">
    <location>
        <begin position="16"/>
        <end position="40"/>
    </location>
</feature>
<keyword evidence="10" id="KW-1185">Reference proteome</keyword>
<dbReference type="PANTHER" id="PTHR31942:SF72">
    <property type="entry name" value="MLO-LIKE PROTEIN"/>
    <property type="match status" value="1"/>
</dbReference>
<sequence length="307" mass="35463">MAEEGEVTTLETTPTWAVATVCFVLISVSTLIEHGLHLLAKYFSRRRKSLNHALSKIKSELMLLGFISLLLTVCEKPIANICIPKSTAVDFLPCKSMTRGSEEEPKCEEQGKISLISRAGVQELQLLIFALASSHVFSYFLTFSLGMAKMRRWELWETETRTLDYQFSHGKKIQDYEPYCALPFKFQLIHQTSFGKRHLKFWSEHRFLRLPACFLRQFFHSVSKVDYFILRHGFITAHFAEGSTFDFQKYLRRALEKDFNVVVRGSPWIWTLISLYFSYSSMHTVNSEPILISDAAGGWDKATRHHN</sequence>
<evidence type="ECO:0000256" key="3">
    <source>
        <dbReference type="ARBA" id="ARBA00022692"/>
    </source>
</evidence>
<keyword evidence="7" id="KW-0568">Pathogenesis-related protein</keyword>
<evidence type="ECO:0000313" key="10">
    <source>
        <dbReference type="Proteomes" id="UP001188597"/>
    </source>
</evidence>
<evidence type="ECO:0000256" key="6">
    <source>
        <dbReference type="ARBA" id="ARBA00023136"/>
    </source>
</evidence>
<keyword evidence="6 8" id="KW-0472">Membrane</keyword>
<proteinExistence type="inferred from homology"/>
<dbReference type="GO" id="GO:0006952">
    <property type="term" value="P:defense response"/>
    <property type="evidence" value="ECO:0007669"/>
    <property type="project" value="UniProtKB-KW"/>
</dbReference>
<evidence type="ECO:0000256" key="1">
    <source>
        <dbReference type="ARBA" id="ARBA00004141"/>
    </source>
</evidence>
<accession>A0AA88W5J9</accession>
<feature type="transmembrane region" description="Helical" evidence="8">
    <location>
        <begin position="124"/>
        <end position="145"/>
    </location>
</feature>
<evidence type="ECO:0000256" key="7">
    <source>
        <dbReference type="ARBA" id="ARBA00023265"/>
    </source>
</evidence>
<evidence type="ECO:0000256" key="4">
    <source>
        <dbReference type="ARBA" id="ARBA00022821"/>
    </source>
</evidence>